<organism evidence="6 7">
    <name type="scientific">Fusarium avenaceum</name>
    <dbReference type="NCBI Taxonomy" id="40199"/>
    <lineage>
        <taxon>Eukaryota</taxon>
        <taxon>Fungi</taxon>
        <taxon>Dikarya</taxon>
        <taxon>Ascomycota</taxon>
        <taxon>Pezizomycotina</taxon>
        <taxon>Sordariomycetes</taxon>
        <taxon>Hypocreomycetidae</taxon>
        <taxon>Hypocreales</taxon>
        <taxon>Nectriaceae</taxon>
        <taxon>Fusarium</taxon>
        <taxon>Fusarium tricinctum species complex</taxon>
    </lineage>
</organism>
<feature type="transmembrane region" description="Helical" evidence="5">
    <location>
        <begin position="41"/>
        <end position="61"/>
    </location>
</feature>
<name>A0A9P7H6H6_9HYPO</name>
<evidence type="ECO:0000256" key="2">
    <source>
        <dbReference type="ARBA" id="ARBA00022692"/>
    </source>
</evidence>
<evidence type="ECO:0000313" key="7">
    <source>
        <dbReference type="Proteomes" id="UP000782241"/>
    </source>
</evidence>
<dbReference type="AlphaFoldDB" id="A0A9P7H6H6"/>
<dbReference type="Proteomes" id="UP000782241">
    <property type="component" value="Unassembled WGS sequence"/>
</dbReference>
<keyword evidence="3 5" id="KW-1133">Transmembrane helix</keyword>
<accession>A0A9P7H6H6</accession>
<protein>
    <submittedName>
        <fullName evidence="6">Uncharacterized protein</fullName>
    </submittedName>
</protein>
<evidence type="ECO:0000256" key="5">
    <source>
        <dbReference type="SAM" id="Phobius"/>
    </source>
</evidence>
<gene>
    <name evidence="6" type="ORF">KAF25_000419</name>
</gene>
<dbReference type="GO" id="GO:0016020">
    <property type="term" value="C:membrane"/>
    <property type="evidence" value="ECO:0007669"/>
    <property type="project" value="UniProtKB-SubCell"/>
</dbReference>
<feature type="non-terminal residue" evidence="6">
    <location>
        <position position="1"/>
    </location>
</feature>
<dbReference type="SUPFAM" id="SSF144083">
    <property type="entry name" value="Magnesium transport protein CorA, transmembrane region"/>
    <property type="match status" value="1"/>
</dbReference>
<keyword evidence="4 5" id="KW-0472">Membrane</keyword>
<evidence type="ECO:0000313" key="6">
    <source>
        <dbReference type="EMBL" id="KAG5659217.1"/>
    </source>
</evidence>
<reference evidence="6" key="1">
    <citation type="submission" date="2021-04" db="EMBL/GenBank/DDBJ databases">
        <title>Draft genome of Fusarium avenaceum strain F156N33, isolated from an atmospheric sample in Virginia.</title>
        <authorList>
            <person name="Yang S."/>
            <person name="Vinatzer B.A."/>
            <person name="Coleman J."/>
        </authorList>
    </citation>
    <scope>NUCLEOTIDE SEQUENCE</scope>
    <source>
        <strain evidence="6">F156N33</strain>
    </source>
</reference>
<keyword evidence="7" id="KW-1185">Reference proteome</keyword>
<evidence type="ECO:0000256" key="1">
    <source>
        <dbReference type="ARBA" id="ARBA00004141"/>
    </source>
</evidence>
<evidence type="ECO:0000256" key="4">
    <source>
        <dbReference type="ARBA" id="ARBA00023136"/>
    </source>
</evidence>
<comment type="subcellular location">
    <subcellularLocation>
        <location evidence="1">Membrane</location>
        <topology evidence="1">Multi-pass membrane protein</topology>
    </subcellularLocation>
</comment>
<dbReference type="InterPro" id="IPR045863">
    <property type="entry name" value="CorA_TM1_TM2"/>
</dbReference>
<sequence length="62" mass="6969">MKSIALLTMIYLPVTFCSTFFSMDFFQWPGSSDSVVTPYIWVYAIVAVGLTVVTVDAFMVFN</sequence>
<dbReference type="EMBL" id="JAGPUO010000012">
    <property type="protein sequence ID" value="KAG5659217.1"/>
    <property type="molecule type" value="Genomic_DNA"/>
</dbReference>
<evidence type="ECO:0000256" key="3">
    <source>
        <dbReference type="ARBA" id="ARBA00022989"/>
    </source>
</evidence>
<dbReference type="Gene3D" id="1.20.58.340">
    <property type="entry name" value="Magnesium transport protein CorA, transmembrane region"/>
    <property type="match status" value="1"/>
</dbReference>
<comment type="caution">
    <text evidence="6">The sequence shown here is derived from an EMBL/GenBank/DDBJ whole genome shotgun (WGS) entry which is preliminary data.</text>
</comment>
<keyword evidence="2 5" id="KW-0812">Transmembrane</keyword>
<proteinExistence type="predicted"/>